<reference evidence="1 2" key="1">
    <citation type="journal article" date="2019" name="Sci. Rep.">
        <title>Orb-weaving spider Araneus ventricosus genome elucidates the spidroin gene catalogue.</title>
        <authorList>
            <person name="Kono N."/>
            <person name="Nakamura H."/>
            <person name="Ohtoshi R."/>
            <person name="Moran D.A.P."/>
            <person name="Shinohara A."/>
            <person name="Yoshida Y."/>
            <person name="Fujiwara M."/>
            <person name="Mori M."/>
            <person name="Tomita M."/>
            <person name="Arakawa K."/>
        </authorList>
    </citation>
    <scope>NUCLEOTIDE SEQUENCE [LARGE SCALE GENOMIC DNA]</scope>
</reference>
<dbReference type="EMBL" id="BGPR01011938">
    <property type="protein sequence ID" value="GBN53713.1"/>
    <property type="molecule type" value="Genomic_DNA"/>
</dbReference>
<gene>
    <name evidence="1" type="ORF">AVEN_24936_1</name>
</gene>
<comment type="caution">
    <text evidence="1">The sequence shown here is derived from an EMBL/GenBank/DDBJ whole genome shotgun (WGS) entry which is preliminary data.</text>
</comment>
<evidence type="ECO:0000313" key="2">
    <source>
        <dbReference type="Proteomes" id="UP000499080"/>
    </source>
</evidence>
<protein>
    <submittedName>
        <fullName evidence="1">Uncharacterized protein</fullName>
    </submittedName>
</protein>
<dbReference type="Proteomes" id="UP000499080">
    <property type="component" value="Unassembled WGS sequence"/>
</dbReference>
<dbReference type="AlphaFoldDB" id="A0A4Y2PS67"/>
<sequence>MPKACQLSEKKTPELLQTVLPLSSLRIQGPLHNSRCSSSSTEAGVLASITGHCPKPPEECLYYHWRGRRNPTIIIPPGAARPHLRIRLLLFHDLLVSLQGRDSRINTRITPPHSKEHGDF</sequence>
<accession>A0A4Y2PS67</accession>
<keyword evidence="2" id="KW-1185">Reference proteome</keyword>
<organism evidence="1 2">
    <name type="scientific">Araneus ventricosus</name>
    <name type="common">Orbweaver spider</name>
    <name type="synonym">Epeira ventricosa</name>
    <dbReference type="NCBI Taxonomy" id="182803"/>
    <lineage>
        <taxon>Eukaryota</taxon>
        <taxon>Metazoa</taxon>
        <taxon>Ecdysozoa</taxon>
        <taxon>Arthropoda</taxon>
        <taxon>Chelicerata</taxon>
        <taxon>Arachnida</taxon>
        <taxon>Araneae</taxon>
        <taxon>Araneomorphae</taxon>
        <taxon>Entelegynae</taxon>
        <taxon>Araneoidea</taxon>
        <taxon>Araneidae</taxon>
        <taxon>Araneus</taxon>
    </lineage>
</organism>
<name>A0A4Y2PS67_ARAVE</name>
<evidence type="ECO:0000313" key="1">
    <source>
        <dbReference type="EMBL" id="GBN53713.1"/>
    </source>
</evidence>
<proteinExistence type="predicted"/>